<dbReference type="SUPFAM" id="SSF51735">
    <property type="entry name" value="NAD(P)-binding Rossmann-fold domains"/>
    <property type="match status" value="1"/>
</dbReference>
<dbReference type="InterPro" id="IPR002912">
    <property type="entry name" value="ACT_dom"/>
</dbReference>
<dbReference type="PANTHER" id="PTHR42789:SF1">
    <property type="entry name" value="D-ISOMER SPECIFIC 2-HYDROXYACID DEHYDROGENASE FAMILY PROTEIN (AFU_ORTHOLOGUE AFUA_6G10090)"/>
    <property type="match status" value="1"/>
</dbReference>
<comment type="caution">
    <text evidence="16">The sequence shown here is derived from an EMBL/GenBank/DDBJ whole genome shotgun (WGS) entry which is preliminary data.</text>
</comment>
<keyword evidence="7" id="KW-0028">Amino-acid biosynthesis</keyword>
<evidence type="ECO:0000256" key="6">
    <source>
        <dbReference type="ARBA" id="ARBA00021582"/>
    </source>
</evidence>
<comment type="function">
    <text evidence="1">Catalyzes the reversible oxidation of 3-phospho-D-glycerate to 3-phosphonooxypyruvate, the first step of the phosphorylated L-serine biosynthesis pathway. Also catalyzes the reversible oxidation of 2-hydroxyglutarate to 2-oxoglutarate.</text>
</comment>
<keyword evidence="9" id="KW-0520">NAD</keyword>
<evidence type="ECO:0000256" key="12">
    <source>
        <dbReference type="ARBA" id="ARBA00048126"/>
    </source>
</evidence>
<evidence type="ECO:0000256" key="5">
    <source>
        <dbReference type="ARBA" id="ARBA00013143"/>
    </source>
</evidence>
<dbReference type="Pfam" id="PF22629">
    <property type="entry name" value="ACT_AHAS_ss"/>
    <property type="match status" value="1"/>
</dbReference>
<comment type="catalytic activity">
    <reaction evidence="12">
        <text>(R)-2-hydroxyglutarate + NAD(+) = 2-oxoglutarate + NADH + H(+)</text>
        <dbReference type="Rhea" id="RHEA:49612"/>
        <dbReference type="ChEBI" id="CHEBI:15378"/>
        <dbReference type="ChEBI" id="CHEBI:15801"/>
        <dbReference type="ChEBI" id="CHEBI:16810"/>
        <dbReference type="ChEBI" id="CHEBI:57540"/>
        <dbReference type="ChEBI" id="CHEBI:57945"/>
        <dbReference type="EC" id="1.1.1.399"/>
    </reaction>
</comment>
<keyword evidence="10" id="KW-0718">Serine biosynthesis</keyword>
<dbReference type="SUPFAM" id="SSF55021">
    <property type="entry name" value="ACT-like"/>
    <property type="match status" value="1"/>
</dbReference>
<evidence type="ECO:0000256" key="10">
    <source>
        <dbReference type="ARBA" id="ARBA00023299"/>
    </source>
</evidence>
<dbReference type="UniPathway" id="UPA00135">
    <property type="reaction ID" value="UER00196"/>
</dbReference>
<dbReference type="InterPro" id="IPR029752">
    <property type="entry name" value="D-isomer_DH_CS1"/>
</dbReference>
<dbReference type="FunFam" id="3.40.50.720:FF:000041">
    <property type="entry name" value="D-3-phosphoglycerate dehydrogenase"/>
    <property type="match status" value="1"/>
</dbReference>
<dbReference type="InterPro" id="IPR006139">
    <property type="entry name" value="D-isomer_2_OHA_DH_cat_dom"/>
</dbReference>
<organism evidence="16 17">
    <name type="scientific">Mumia zhuanghuii</name>
    <dbReference type="NCBI Taxonomy" id="2585211"/>
    <lineage>
        <taxon>Bacteria</taxon>
        <taxon>Bacillati</taxon>
        <taxon>Actinomycetota</taxon>
        <taxon>Actinomycetes</taxon>
        <taxon>Propionibacteriales</taxon>
        <taxon>Nocardioidaceae</taxon>
        <taxon>Mumia</taxon>
    </lineage>
</organism>
<evidence type="ECO:0000256" key="8">
    <source>
        <dbReference type="ARBA" id="ARBA00023002"/>
    </source>
</evidence>
<accession>A0A5Q6S5K6</accession>
<name>A0A5Q6S5K6_9ACTN</name>
<evidence type="ECO:0000256" key="14">
    <source>
        <dbReference type="RuleBase" id="RU003719"/>
    </source>
</evidence>
<comment type="similarity">
    <text evidence="3 14">Belongs to the D-isomer specific 2-hydroxyacid dehydrogenase family.</text>
</comment>
<dbReference type="InterPro" id="IPR054480">
    <property type="entry name" value="AHAS_small-like_ACT"/>
</dbReference>
<protein>
    <recommendedName>
        <fullName evidence="6">D-3-phosphoglycerate dehydrogenase</fullName>
        <ecNumber evidence="4">1.1.1.399</ecNumber>
        <ecNumber evidence="5">1.1.1.95</ecNumber>
    </recommendedName>
    <alternativeName>
        <fullName evidence="11">2-oxoglutarate reductase</fullName>
    </alternativeName>
</protein>
<dbReference type="InterPro" id="IPR050857">
    <property type="entry name" value="D-2-hydroxyacid_DH"/>
</dbReference>
<dbReference type="GO" id="GO:0047545">
    <property type="term" value="F:(S)-2-hydroxyglutarate dehydrogenase activity"/>
    <property type="evidence" value="ECO:0007669"/>
    <property type="project" value="UniProtKB-ARBA"/>
</dbReference>
<dbReference type="CDD" id="cd04901">
    <property type="entry name" value="ACT_3PGDH"/>
    <property type="match status" value="1"/>
</dbReference>
<evidence type="ECO:0000256" key="11">
    <source>
        <dbReference type="ARBA" id="ARBA00030455"/>
    </source>
</evidence>
<evidence type="ECO:0000256" key="9">
    <source>
        <dbReference type="ARBA" id="ARBA00023027"/>
    </source>
</evidence>
<evidence type="ECO:0000256" key="4">
    <source>
        <dbReference type="ARBA" id="ARBA00013001"/>
    </source>
</evidence>
<proteinExistence type="inferred from homology"/>
<sequence length="414" mass="44584">MTADLPVSTPRLGDGDIRVLLLENIHEDGAEFLRAQGYQVETRKGALGEDELIEAVQGVHLLGIRSTTYVTERVLEHAPDLLSIGAFCIGTNQIDLKAAAARGVAVFNAPYSNTRSVVELAIGEIISLARRLNEKTNDMHAGVWNKSAQGSHEIRGRKLGIVGYGNIGSQLSVIAEALGMQVFYFDVADKLALGNAKRCATLHELLETVDVVTLHVDGRPGNAGLFGADEFARMKPRSLFLNLSRGILVDTKALRAHIESGHIAGAAVDVFPVEPKKQGDPFESDLRGLPNVILTPHVGGSTMEAQQDIGRFVAGKLHSYLAEGSTDLSPNLPHLQLPSYGEHHRLVHIHHNVPGVLSAINVVLGNHGVNIDGQTLGTRGEIGYVLTDIDKQLEPETLTALGTLPETIRLRQLS</sequence>
<dbReference type="PANTHER" id="PTHR42789">
    <property type="entry name" value="D-ISOMER SPECIFIC 2-HYDROXYACID DEHYDROGENASE FAMILY PROTEIN (AFU_ORTHOLOGUE AFUA_6G10090)"/>
    <property type="match status" value="1"/>
</dbReference>
<evidence type="ECO:0000313" key="17">
    <source>
        <dbReference type="Proteomes" id="UP000307768"/>
    </source>
</evidence>
<evidence type="ECO:0000256" key="13">
    <source>
        <dbReference type="ARBA" id="ARBA00048731"/>
    </source>
</evidence>
<dbReference type="AlphaFoldDB" id="A0A5Q6S5K6"/>
<feature type="domain" description="ACT" evidence="15">
    <location>
        <begin position="345"/>
        <end position="414"/>
    </location>
</feature>
<evidence type="ECO:0000256" key="2">
    <source>
        <dbReference type="ARBA" id="ARBA00005216"/>
    </source>
</evidence>
<dbReference type="OrthoDB" id="9793626at2"/>
<evidence type="ECO:0000256" key="1">
    <source>
        <dbReference type="ARBA" id="ARBA00003800"/>
    </source>
</evidence>
<dbReference type="EC" id="1.1.1.399" evidence="4"/>
<reference evidence="16 17" key="1">
    <citation type="submission" date="2019-09" db="EMBL/GenBank/DDBJ databases">
        <title>Mumia zhuanghuii sp. nov. isolated from the intestinal contents of plateau pika (Ochotona curzoniae) in the Qinghai-Tibet plateau of China.</title>
        <authorList>
            <person name="Tian Z."/>
        </authorList>
    </citation>
    <scope>NUCLEOTIDE SEQUENCE [LARGE SCALE GENOMIC DNA]</scope>
    <source>
        <strain evidence="17">350</strain>
    </source>
</reference>
<dbReference type="SUPFAM" id="SSF52283">
    <property type="entry name" value="Formate/glycerate dehydrogenase catalytic domain-like"/>
    <property type="match status" value="1"/>
</dbReference>
<dbReference type="Proteomes" id="UP000307768">
    <property type="component" value="Unassembled WGS sequence"/>
</dbReference>
<dbReference type="InterPro" id="IPR036291">
    <property type="entry name" value="NAD(P)-bd_dom_sf"/>
</dbReference>
<comment type="catalytic activity">
    <reaction evidence="13">
        <text>(2R)-3-phosphoglycerate + NAD(+) = 3-phosphooxypyruvate + NADH + H(+)</text>
        <dbReference type="Rhea" id="RHEA:12641"/>
        <dbReference type="ChEBI" id="CHEBI:15378"/>
        <dbReference type="ChEBI" id="CHEBI:18110"/>
        <dbReference type="ChEBI" id="CHEBI:57540"/>
        <dbReference type="ChEBI" id="CHEBI:57945"/>
        <dbReference type="ChEBI" id="CHEBI:58272"/>
        <dbReference type="EC" id="1.1.1.95"/>
    </reaction>
</comment>
<dbReference type="NCBIfam" id="NF008759">
    <property type="entry name" value="PRK11790.1"/>
    <property type="match status" value="1"/>
</dbReference>
<dbReference type="PROSITE" id="PS51671">
    <property type="entry name" value="ACT"/>
    <property type="match status" value="1"/>
</dbReference>
<dbReference type="GO" id="GO:0004617">
    <property type="term" value="F:phosphoglycerate dehydrogenase activity"/>
    <property type="evidence" value="ECO:0007669"/>
    <property type="project" value="UniProtKB-EC"/>
</dbReference>
<evidence type="ECO:0000256" key="7">
    <source>
        <dbReference type="ARBA" id="ARBA00022605"/>
    </source>
</evidence>
<dbReference type="PROSITE" id="PS00065">
    <property type="entry name" value="D_2_HYDROXYACID_DH_1"/>
    <property type="match status" value="1"/>
</dbReference>
<evidence type="ECO:0000259" key="15">
    <source>
        <dbReference type="PROSITE" id="PS51671"/>
    </source>
</evidence>
<gene>
    <name evidence="16" type="primary">serA</name>
    <name evidence="16" type="ORF">FE697_001805</name>
</gene>
<dbReference type="InterPro" id="IPR006140">
    <property type="entry name" value="D-isomer_DH_NAD-bd"/>
</dbReference>
<dbReference type="EC" id="1.1.1.95" evidence="5"/>
<evidence type="ECO:0000256" key="3">
    <source>
        <dbReference type="ARBA" id="ARBA00005854"/>
    </source>
</evidence>
<dbReference type="InterPro" id="IPR045865">
    <property type="entry name" value="ACT-like_dom_sf"/>
</dbReference>
<evidence type="ECO:0000313" key="16">
    <source>
        <dbReference type="EMBL" id="KAA1425461.1"/>
    </source>
</evidence>
<dbReference type="GO" id="GO:0006564">
    <property type="term" value="P:L-serine biosynthetic process"/>
    <property type="evidence" value="ECO:0007669"/>
    <property type="project" value="UniProtKB-KW"/>
</dbReference>
<keyword evidence="8 14" id="KW-0560">Oxidoreductase</keyword>
<dbReference type="Pfam" id="PF02826">
    <property type="entry name" value="2-Hacid_dh_C"/>
    <property type="match status" value="1"/>
</dbReference>
<dbReference type="Pfam" id="PF00389">
    <property type="entry name" value="2-Hacid_dh"/>
    <property type="match status" value="1"/>
</dbReference>
<dbReference type="Gene3D" id="3.40.50.720">
    <property type="entry name" value="NAD(P)-binding Rossmann-like Domain"/>
    <property type="match status" value="2"/>
</dbReference>
<dbReference type="Gene3D" id="3.30.70.260">
    <property type="match status" value="1"/>
</dbReference>
<dbReference type="CDD" id="cd12176">
    <property type="entry name" value="PGDH_3"/>
    <property type="match status" value="1"/>
</dbReference>
<comment type="pathway">
    <text evidence="2">Amino-acid biosynthesis; L-serine biosynthesis; L-serine from 3-phospho-D-glycerate: step 1/3.</text>
</comment>
<dbReference type="GO" id="GO:0051287">
    <property type="term" value="F:NAD binding"/>
    <property type="evidence" value="ECO:0007669"/>
    <property type="project" value="InterPro"/>
</dbReference>
<dbReference type="EMBL" id="VDFQ02000001">
    <property type="protein sequence ID" value="KAA1425461.1"/>
    <property type="molecule type" value="Genomic_DNA"/>
</dbReference>